<organism evidence="2 3">
    <name type="scientific">Nostoc sphaeroides CCNUC1</name>
    <dbReference type="NCBI Taxonomy" id="2653204"/>
    <lineage>
        <taxon>Bacteria</taxon>
        <taxon>Bacillati</taxon>
        <taxon>Cyanobacteriota</taxon>
        <taxon>Cyanophyceae</taxon>
        <taxon>Nostocales</taxon>
        <taxon>Nostocaceae</taxon>
        <taxon>Nostoc</taxon>
    </lineage>
</organism>
<sequence length="41" mass="4590">MPKPLLLKDYYTLDAFALILASMVNLLNIAIINLESGFVHL</sequence>
<keyword evidence="1" id="KW-0812">Transmembrane</keyword>
<reference evidence="2 3" key="1">
    <citation type="submission" date="2019-10" db="EMBL/GenBank/DDBJ databases">
        <title>Genomic and transcriptomic insights into the perfect genentic adaptation of a filamentous nitrogen-fixing cyanobacterium to rice fields.</title>
        <authorList>
            <person name="Chen Z."/>
        </authorList>
    </citation>
    <scope>NUCLEOTIDE SEQUENCE [LARGE SCALE GENOMIC DNA]</scope>
    <source>
        <strain evidence="2">CCNUC1</strain>
    </source>
</reference>
<dbReference type="EMBL" id="CP045227">
    <property type="protein sequence ID" value="QFS52116.1"/>
    <property type="molecule type" value="Genomic_DNA"/>
</dbReference>
<proteinExistence type="predicted"/>
<name>A0A5P8WJ02_9NOSO</name>
<protein>
    <submittedName>
        <fullName evidence="2">Uncharacterized protein</fullName>
    </submittedName>
</protein>
<evidence type="ECO:0000313" key="3">
    <source>
        <dbReference type="Proteomes" id="UP000326678"/>
    </source>
</evidence>
<keyword evidence="1" id="KW-0472">Membrane</keyword>
<keyword evidence="1" id="KW-1133">Transmembrane helix</keyword>
<feature type="transmembrane region" description="Helical" evidence="1">
    <location>
        <begin position="15"/>
        <end position="34"/>
    </location>
</feature>
<keyword evidence="3" id="KW-1185">Reference proteome</keyword>
<evidence type="ECO:0000313" key="2">
    <source>
        <dbReference type="EMBL" id="QFS52116.1"/>
    </source>
</evidence>
<dbReference type="Proteomes" id="UP000326678">
    <property type="component" value="Chromosome Gxm2"/>
</dbReference>
<dbReference type="AlphaFoldDB" id="A0A5P8WJ02"/>
<accession>A0A5P8WJ02</accession>
<dbReference type="KEGG" id="nsh:GXM_09610"/>
<gene>
    <name evidence="2" type="ORF">GXM_09610</name>
</gene>
<evidence type="ECO:0000256" key="1">
    <source>
        <dbReference type="SAM" id="Phobius"/>
    </source>
</evidence>